<feature type="compositionally biased region" description="Acidic residues" evidence="1">
    <location>
        <begin position="140"/>
        <end position="156"/>
    </location>
</feature>
<organism evidence="2 3">
    <name type="scientific">Orbilia blumenaviensis</name>
    <dbReference type="NCBI Taxonomy" id="1796055"/>
    <lineage>
        <taxon>Eukaryota</taxon>
        <taxon>Fungi</taxon>
        <taxon>Dikarya</taxon>
        <taxon>Ascomycota</taxon>
        <taxon>Pezizomycotina</taxon>
        <taxon>Orbiliomycetes</taxon>
        <taxon>Orbiliales</taxon>
        <taxon>Orbiliaceae</taxon>
        <taxon>Orbilia</taxon>
    </lineage>
</organism>
<feature type="compositionally biased region" description="Gly residues" evidence="1">
    <location>
        <begin position="159"/>
        <end position="169"/>
    </location>
</feature>
<evidence type="ECO:0000313" key="2">
    <source>
        <dbReference type="EMBL" id="KAK6354247.1"/>
    </source>
</evidence>
<proteinExistence type="predicted"/>
<comment type="caution">
    <text evidence="2">The sequence shown here is derived from an EMBL/GenBank/DDBJ whole genome shotgun (WGS) entry which is preliminary data.</text>
</comment>
<dbReference type="EMBL" id="JAVHNS010000005">
    <property type="protein sequence ID" value="KAK6354247.1"/>
    <property type="molecule type" value="Genomic_DNA"/>
</dbReference>
<sequence>MSRYHPATPRVPTKLISSNPIPLETAHHHLQSYLLSTTSSQPWSHSHDAGTTASLKKLELALRGIHGPAANSHFAPNHYNQQELDIEDTFSKPDTDEGGESERQRVYETVEDLEVAEEIRDEDEGMVMKELQSVEKVEEGQEDVEMLAQEEEEEEDRGVIGGGGGGGKAGVVVDKEERKRLKKLRIKEEKRRKEAERAGARE</sequence>
<dbReference type="AlphaFoldDB" id="A0AAV9V304"/>
<accession>A0AAV9V304</accession>
<name>A0AAV9V304_9PEZI</name>
<protein>
    <submittedName>
        <fullName evidence="2">Uncharacterized protein</fullName>
    </submittedName>
</protein>
<evidence type="ECO:0000256" key="1">
    <source>
        <dbReference type="SAM" id="MobiDB-lite"/>
    </source>
</evidence>
<keyword evidence="3" id="KW-1185">Reference proteome</keyword>
<evidence type="ECO:0000313" key="3">
    <source>
        <dbReference type="Proteomes" id="UP001373714"/>
    </source>
</evidence>
<reference evidence="2 3" key="1">
    <citation type="submission" date="2019-10" db="EMBL/GenBank/DDBJ databases">
        <authorList>
            <person name="Palmer J.M."/>
        </authorList>
    </citation>
    <scope>NUCLEOTIDE SEQUENCE [LARGE SCALE GENOMIC DNA]</scope>
    <source>
        <strain evidence="2 3">TWF730</strain>
    </source>
</reference>
<feature type="region of interest" description="Disordered" evidence="1">
    <location>
        <begin position="133"/>
        <end position="173"/>
    </location>
</feature>
<dbReference type="Proteomes" id="UP001373714">
    <property type="component" value="Unassembled WGS sequence"/>
</dbReference>
<gene>
    <name evidence="2" type="ORF">TWF730_008659</name>
</gene>